<dbReference type="Proteomes" id="UP000318681">
    <property type="component" value="Unassembled WGS sequence"/>
</dbReference>
<dbReference type="GO" id="GO:0016787">
    <property type="term" value="F:hydrolase activity"/>
    <property type="evidence" value="ECO:0007669"/>
    <property type="project" value="UniProtKB-KW"/>
</dbReference>
<proteinExistence type="predicted"/>
<feature type="transmembrane region" description="Helical" evidence="2">
    <location>
        <begin position="75"/>
        <end position="93"/>
    </location>
</feature>
<sequence length="397" mass="42157">MKAPVARWIGRIGRFLHYLMIVVMGLAALGALLPAIPVLGSIGPLLVSPFGSWIVILSLAAIAAIMRGRQQRRRLALAMATIAGFAAGGTAVVESRQIAVARANGVDIDLARTLWLGAVRHESAPPVLARYGTHEGQPLRLAIYRPAATPGGRAAPVLVYVHGGGWGGGTLFDRRPDMRWFADLGYVVMSVEYTLSSENRHTWDVAEPQIACALSWIGANAARYGGDPARLALFGESAGGNLVLNVSYRAAAGRLNATCPGQLPRIAAVVAPYPVLDASRMYANRDVIAGPFARVMTINYTGGTPDRYPDRYAAISSPTHIARGAPPTLLLPGYADHLLPPAVAHDFARKAKAAGIEVRLIGFPSGEHSFDQMSGSIGSQLVRGATLQFLERHGVKP</sequence>
<dbReference type="SUPFAM" id="SSF53474">
    <property type="entry name" value="alpha/beta-Hydrolases"/>
    <property type="match status" value="1"/>
</dbReference>
<feature type="domain" description="BD-FAE-like" evidence="3">
    <location>
        <begin position="142"/>
        <end position="349"/>
    </location>
</feature>
<comment type="caution">
    <text evidence="4">The sequence shown here is derived from an EMBL/GenBank/DDBJ whole genome shotgun (WGS) entry which is preliminary data.</text>
</comment>
<dbReference type="RefSeq" id="WP_145154719.1">
    <property type="nucleotide sequence ID" value="NZ_VNIM01000097.1"/>
</dbReference>
<feature type="transmembrane region" description="Helical" evidence="2">
    <location>
        <begin position="15"/>
        <end position="36"/>
    </location>
</feature>
<dbReference type="Pfam" id="PF20434">
    <property type="entry name" value="BD-FAE"/>
    <property type="match status" value="1"/>
</dbReference>
<keyword evidence="2" id="KW-0472">Membrane</keyword>
<name>A0A558QVM2_9SPHN</name>
<dbReference type="InterPro" id="IPR029058">
    <property type="entry name" value="AB_hydrolase_fold"/>
</dbReference>
<evidence type="ECO:0000256" key="1">
    <source>
        <dbReference type="ARBA" id="ARBA00022801"/>
    </source>
</evidence>
<evidence type="ECO:0000313" key="5">
    <source>
        <dbReference type="Proteomes" id="UP000318681"/>
    </source>
</evidence>
<dbReference type="OrthoDB" id="9771666at2"/>
<accession>A0A558QVM2</accession>
<protein>
    <submittedName>
        <fullName evidence="4">Alpha/beta hydrolase</fullName>
    </submittedName>
</protein>
<dbReference type="AlphaFoldDB" id="A0A558QVM2"/>
<evidence type="ECO:0000259" key="3">
    <source>
        <dbReference type="Pfam" id="PF20434"/>
    </source>
</evidence>
<keyword evidence="2" id="KW-1133">Transmembrane helix</keyword>
<keyword evidence="5" id="KW-1185">Reference proteome</keyword>
<dbReference type="PANTHER" id="PTHR48081">
    <property type="entry name" value="AB HYDROLASE SUPERFAMILY PROTEIN C4A8.06C"/>
    <property type="match status" value="1"/>
</dbReference>
<dbReference type="Gene3D" id="3.40.50.1820">
    <property type="entry name" value="alpha/beta hydrolase"/>
    <property type="match status" value="1"/>
</dbReference>
<organism evidence="4 5">
    <name type="scientific">Alterirhizorhabdus solaris</name>
    <dbReference type="NCBI Taxonomy" id="2529389"/>
    <lineage>
        <taxon>Bacteria</taxon>
        <taxon>Pseudomonadati</taxon>
        <taxon>Pseudomonadota</taxon>
        <taxon>Alphaproteobacteria</taxon>
        <taxon>Sphingomonadales</taxon>
        <taxon>Rhizorhabdaceae</taxon>
        <taxon>Alterirhizorhabdus</taxon>
    </lineage>
</organism>
<keyword evidence="1 4" id="KW-0378">Hydrolase</keyword>
<dbReference type="InterPro" id="IPR050300">
    <property type="entry name" value="GDXG_lipolytic_enzyme"/>
</dbReference>
<evidence type="ECO:0000313" key="4">
    <source>
        <dbReference type="EMBL" id="TVV71117.1"/>
    </source>
</evidence>
<dbReference type="InterPro" id="IPR049492">
    <property type="entry name" value="BD-FAE-like_dom"/>
</dbReference>
<evidence type="ECO:0000256" key="2">
    <source>
        <dbReference type="SAM" id="Phobius"/>
    </source>
</evidence>
<dbReference type="EMBL" id="VNIM01000097">
    <property type="protein sequence ID" value="TVV71117.1"/>
    <property type="molecule type" value="Genomic_DNA"/>
</dbReference>
<keyword evidence="2" id="KW-0812">Transmembrane</keyword>
<gene>
    <name evidence="4" type="ORF">FOY91_17520</name>
</gene>
<reference evidence="4 5" key="1">
    <citation type="submission" date="2019-07" db="EMBL/GenBank/DDBJ databases">
        <title>Sphingomonas solaris sp. nov., isolated from a solar panel from Boston, Massachusetts.</title>
        <authorList>
            <person name="Tanner K."/>
            <person name="Pascual J."/>
            <person name="Mancuso C."/>
            <person name="Pereto J."/>
            <person name="Khalil A."/>
            <person name="Vilanova C."/>
        </authorList>
    </citation>
    <scope>NUCLEOTIDE SEQUENCE [LARGE SCALE GENOMIC DNA]</scope>
    <source>
        <strain evidence="4 5">R4DWN</strain>
    </source>
</reference>
<feature type="transmembrane region" description="Helical" evidence="2">
    <location>
        <begin position="42"/>
        <end position="63"/>
    </location>
</feature>